<feature type="transmembrane region" description="Helical" evidence="1">
    <location>
        <begin position="65"/>
        <end position="88"/>
    </location>
</feature>
<dbReference type="RefSeq" id="WP_129221194.1">
    <property type="nucleotide sequence ID" value="NZ_QYBC01000020.1"/>
</dbReference>
<feature type="transmembrane region" description="Helical" evidence="1">
    <location>
        <begin position="320"/>
        <end position="344"/>
    </location>
</feature>
<feature type="transmembrane region" description="Helical" evidence="1">
    <location>
        <begin position="200"/>
        <end position="219"/>
    </location>
</feature>
<proteinExistence type="predicted"/>
<dbReference type="OrthoDB" id="8251896at2"/>
<comment type="caution">
    <text evidence="2">The sequence shown here is derived from an EMBL/GenBank/DDBJ whole genome shotgun (WGS) entry which is preliminary data.</text>
</comment>
<feature type="transmembrane region" description="Helical" evidence="1">
    <location>
        <begin position="177"/>
        <end position="194"/>
    </location>
</feature>
<dbReference type="InterPro" id="IPR052556">
    <property type="entry name" value="PolySynth_Transporter"/>
</dbReference>
<keyword evidence="3" id="KW-1185">Reference proteome</keyword>
<evidence type="ECO:0000313" key="3">
    <source>
        <dbReference type="Proteomes" id="UP000289411"/>
    </source>
</evidence>
<accession>A0A4Q2R980</accession>
<dbReference type="EMBL" id="QYBC01000020">
    <property type="protein sequence ID" value="RYB02429.1"/>
    <property type="molecule type" value="Genomic_DNA"/>
</dbReference>
<feature type="transmembrane region" description="Helical" evidence="1">
    <location>
        <begin position="411"/>
        <end position="431"/>
    </location>
</feature>
<reference evidence="2 3" key="1">
    <citation type="submission" date="2018-09" db="EMBL/GenBank/DDBJ databases">
        <authorList>
            <person name="Grouzdev D.S."/>
            <person name="Krutkina M.S."/>
        </authorList>
    </citation>
    <scope>NUCLEOTIDE SEQUENCE [LARGE SCALE GENOMIC DNA]</scope>
    <source>
        <strain evidence="2 3">RmlP001</strain>
    </source>
</reference>
<protein>
    <submittedName>
        <fullName evidence="2">Lipopolysaccharide biosynthesis protein</fullName>
    </submittedName>
</protein>
<gene>
    <name evidence="2" type="ORF">D3272_21110</name>
</gene>
<feature type="transmembrane region" description="Helical" evidence="1">
    <location>
        <begin position="143"/>
        <end position="165"/>
    </location>
</feature>
<reference evidence="2 3" key="2">
    <citation type="submission" date="2019-02" db="EMBL/GenBank/DDBJ databases">
        <title>'Lichenibacterium ramalinii' gen. nov. sp. nov., 'Lichenibacterium minor' gen. nov. sp. nov.</title>
        <authorList>
            <person name="Pankratov T."/>
        </authorList>
    </citation>
    <scope>NUCLEOTIDE SEQUENCE [LARGE SCALE GENOMIC DNA]</scope>
    <source>
        <strain evidence="2 3">RmlP001</strain>
    </source>
</reference>
<evidence type="ECO:0000256" key="1">
    <source>
        <dbReference type="SAM" id="Phobius"/>
    </source>
</evidence>
<feature type="transmembrane region" description="Helical" evidence="1">
    <location>
        <begin position="33"/>
        <end position="53"/>
    </location>
</feature>
<organism evidence="2 3">
    <name type="scientific">Lichenibacterium ramalinae</name>
    <dbReference type="NCBI Taxonomy" id="2316527"/>
    <lineage>
        <taxon>Bacteria</taxon>
        <taxon>Pseudomonadati</taxon>
        <taxon>Pseudomonadota</taxon>
        <taxon>Alphaproteobacteria</taxon>
        <taxon>Hyphomicrobiales</taxon>
        <taxon>Lichenihabitantaceae</taxon>
        <taxon>Lichenibacterium</taxon>
    </lineage>
</organism>
<feature type="transmembrane region" description="Helical" evidence="1">
    <location>
        <begin position="356"/>
        <end position="378"/>
    </location>
</feature>
<keyword evidence="1" id="KW-0812">Transmembrane</keyword>
<feature type="transmembrane region" description="Helical" evidence="1">
    <location>
        <begin position="385"/>
        <end position="405"/>
    </location>
</feature>
<keyword evidence="1" id="KW-0472">Membrane</keyword>
<keyword evidence="1" id="KW-1133">Transmembrane helix</keyword>
<dbReference type="Proteomes" id="UP000289411">
    <property type="component" value="Unassembled WGS sequence"/>
</dbReference>
<feature type="transmembrane region" description="Helical" evidence="1">
    <location>
        <begin position="109"/>
        <end position="131"/>
    </location>
</feature>
<sequence length="465" mass="48290">MTAVPPRTDAAPGRWRRLLAEQIGKRRAAVGSLAALSLKVAGTVLMMGIFFLAARSMSPMGFGHLAVSFNALSFLAVVAVLGQDLLMVRCWGEYATTGAHGLALGAYRFSGSVVVVSALGFAALTFAVAVLNPFLRVPPGEAAAAAAFLAMQVLLLFTAQTTRVILNFLVSETNRELTWRLVVLPVVFAGLWLGLDLTAFYAAAAAGLALAVAIQLAVVRRRFPAAVGAAESAVLPRQWASRAGGMWVSAILEAAQQYAEVLMLGLLVSPDVAGLYFLAARIAGIFGMVGSGLHGYTSSHAANLFFTGQMTALQNVFRSVMAVAALITVPLLAVVLLGGGHILAVFGPHYSGGAPVLAALALGSFAAALAGPANSLLLVTGHERLYSRVLFVALLVRVALIAWAAPRFGALGVAAAWAGVNGPVAIGLAIATRHLTGIDPSVLCTVMKREPRRRPQDTGPRLAAP</sequence>
<name>A0A4Q2R980_9HYPH</name>
<dbReference type="AlphaFoldDB" id="A0A4Q2R980"/>
<evidence type="ECO:0000313" key="2">
    <source>
        <dbReference type="EMBL" id="RYB02429.1"/>
    </source>
</evidence>
<dbReference type="PANTHER" id="PTHR43424:SF1">
    <property type="entry name" value="LOCUS PUTATIVE PROTEIN 1-RELATED"/>
    <property type="match status" value="1"/>
</dbReference>
<dbReference type="PANTHER" id="PTHR43424">
    <property type="entry name" value="LOCUS PUTATIVE PROTEIN 1-RELATED"/>
    <property type="match status" value="1"/>
</dbReference>